<dbReference type="EMBL" id="JAYKXH010000004">
    <property type="protein sequence ID" value="KAK7171928.1"/>
    <property type="molecule type" value="Genomic_DNA"/>
</dbReference>
<feature type="domain" description="TRAF-type" evidence="5">
    <location>
        <begin position="91"/>
        <end position="167"/>
    </location>
</feature>
<dbReference type="PROSITE" id="PS50145">
    <property type="entry name" value="ZF_TRAF"/>
    <property type="match status" value="1"/>
</dbReference>
<name>A0AAN9DH13_9TELE</name>
<comment type="caution">
    <text evidence="6">The sequence shown here is derived from an EMBL/GenBank/DDBJ whole genome shotgun (WGS) entry which is preliminary data.</text>
</comment>
<dbReference type="GO" id="GO:0005739">
    <property type="term" value="C:mitochondrion"/>
    <property type="evidence" value="ECO:0007669"/>
    <property type="project" value="TreeGrafter"/>
</dbReference>
<evidence type="ECO:0000313" key="6">
    <source>
        <dbReference type="EMBL" id="KAK7171928.1"/>
    </source>
</evidence>
<keyword evidence="1 4" id="KW-0479">Metal-binding</keyword>
<reference evidence="6 7" key="1">
    <citation type="submission" date="2024-02" db="EMBL/GenBank/DDBJ databases">
        <title>Chromosome-level genome assembly of the Eurasian Minnow (Phoxinus phoxinus).</title>
        <authorList>
            <person name="Oriowo T.O."/>
            <person name="Martin S."/>
            <person name="Stange M."/>
            <person name="Chrysostomakis Y."/>
            <person name="Brown T."/>
            <person name="Winkler S."/>
            <person name="Kukowka S."/>
            <person name="Myers E.W."/>
            <person name="Bohne A."/>
        </authorList>
    </citation>
    <scope>NUCLEOTIDE SEQUENCE [LARGE SCALE GENOMIC DNA]</scope>
    <source>
        <strain evidence="6">ZFMK-TIS-60720</strain>
        <tissue evidence="6">Whole Organism</tissue>
    </source>
</reference>
<dbReference type="GO" id="GO:0008270">
    <property type="term" value="F:zinc ion binding"/>
    <property type="evidence" value="ECO:0007669"/>
    <property type="project" value="UniProtKB-KW"/>
</dbReference>
<evidence type="ECO:0000313" key="7">
    <source>
        <dbReference type="Proteomes" id="UP001364617"/>
    </source>
</evidence>
<keyword evidence="7" id="KW-1185">Reference proteome</keyword>
<keyword evidence="3 4" id="KW-0862">Zinc</keyword>
<dbReference type="Proteomes" id="UP001364617">
    <property type="component" value="Unassembled WGS sequence"/>
</dbReference>
<evidence type="ECO:0000256" key="3">
    <source>
        <dbReference type="ARBA" id="ARBA00022833"/>
    </source>
</evidence>
<organism evidence="6 7">
    <name type="scientific">Phoxinus phoxinus</name>
    <name type="common">Eurasian minnow</name>
    <dbReference type="NCBI Taxonomy" id="58324"/>
    <lineage>
        <taxon>Eukaryota</taxon>
        <taxon>Metazoa</taxon>
        <taxon>Chordata</taxon>
        <taxon>Craniata</taxon>
        <taxon>Vertebrata</taxon>
        <taxon>Euteleostomi</taxon>
        <taxon>Actinopterygii</taxon>
        <taxon>Neopterygii</taxon>
        <taxon>Teleostei</taxon>
        <taxon>Ostariophysi</taxon>
        <taxon>Cypriniformes</taxon>
        <taxon>Leuciscidae</taxon>
        <taxon>Phoxininae</taxon>
        <taxon>Phoxinus</taxon>
    </lineage>
</organism>
<evidence type="ECO:0000256" key="4">
    <source>
        <dbReference type="PROSITE-ProRule" id="PRU00207"/>
    </source>
</evidence>
<dbReference type="SUPFAM" id="SSF49599">
    <property type="entry name" value="TRAF domain-like"/>
    <property type="match status" value="1"/>
</dbReference>
<dbReference type="Pfam" id="PF21366">
    <property type="entry name" value="TRAFD1-XIAF1_ZnF"/>
    <property type="match status" value="1"/>
</dbReference>
<dbReference type="InterPro" id="IPR051986">
    <property type="entry name" value="Innate_Immune_Apopt_Reg"/>
</dbReference>
<dbReference type="AlphaFoldDB" id="A0AAN9DH13"/>
<dbReference type="PANTHER" id="PTHR16295">
    <property type="entry name" value="TRAF-TYPE ZINC FINGER PROTEIN-RELATED"/>
    <property type="match status" value="1"/>
</dbReference>
<dbReference type="InterPro" id="IPR013083">
    <property type="entry name" value="Znf_RING/FYVE/PHD"/>
</dbReference>
<proteinExistence type="predicted"/>
<dbReference type="Gene3D" id="3.30.40.10">
    <property type="entry name" value="Zinc/RING finger domain, C3HC4 (zinc finger)"/>
    <property type="match status" value="2"/>
</dbReference>
<accession>A0AAN9DH13</accession>
<feature type="zinc finger region" description="TRAF-type" evidence="4">
    <location>
        <begin position="91"/>
        <end position="167"/>
    </location>
</feature>
<evidence type="ECO:0000259" key="5">
    <source>
        <dbReference type="PROSITE" id="PS50145"/>
    </source>
</evidence>
<keyword evidence="2 4" id="KW-0863">Zinc-finger</keyword>
<dbReference type="InterPro" id="IPR049439">
    <property type="entry name" value="TRAFD1-XIAF1_Znf"/>
</dbReference>
<sequence>MSSEVLTVFHHNTRQYECCTVRKQETFSEKMLFTTPVKFRFYFRFRVSEINKSNTVNPVIISAYSLTMDTEELILCTHCNKEVAKANYDLHEPHCKRFLCKCPDCDDTIPRDQLEEHKTEQHAQVKCKMCNKKMERRHLLDHQKDECSERPQVCEFCQLELPLSNLKEHRVSCGSRTELCSDCDRYVKLRDQLDHAQICSTTTPATSKDLVPEEDASDTDEPMLQCQNCLTYISSDKLEDHQLRCKYQIFQNADDDEDDDSDEKFKAGNASASDAADFSFSALQKTKRDRNIDMDLNKISSCPLCHLALPVKTLEWHEKKCELYKHLNLA</sequence>
<gene>
    <name evidence="6" type="ORF">R3I93_004280</name>
</gene>
<dbReference type="InterPro" id="IPR001293">
    <property type="entry name" value="Znf_TRAF"/>
</dbReference>
<evidence type="ECO:0000256" key="2">
    <source>
        <dbReference type="ARBA" id="ARBA00022771"/>
    </source>
</evidence>
<dbReference type="PANTHER" id="PTHR16295:SF17">
    <property type="entry name" value="XIAP-ASSOCIATED FACTOR 1"/>
    <property type="match status" value="1"/>
</dbReference>
<evidence type="ECO:0000256" key="1">
    <source>
        <dbReference type="ARBA" id="ARBA00022723"/>
    </source>
</evidence>
<protein>
    <recommendedName>
        <fullName evidence="5">TRAF-type domain-containing protein</fullName>
    </recommendedName>
</protein>